<sequence length="676" mass="72294">MSEPATLNVRVTGQDTMTVRYEYELRVGSTAGDSPPLEMEYTVEVDPGLVRDYRNRIDDALTEAAAVDGAAPTSTSGPAKELAKWGKLLYGHMFPRLQGNVAELVTRLHASTGPVLVRTNEQEVPWELLHDGTDFLGLKHDLGRKLVGKRPVVGGRSISRVRRALIVGDTVGDLPSAREEVAKVAAWLRDRGIECKVLLGRDATRLDVITELASEETPYDLFHFCGHVATGAGTSGLMMHNRQLLHGVALQNLSSRGAPPVTFINGCASAGEGQVANMCMSFMTLGAKTVVGTRTDVADEGAWLFAAEFYGRLLAGEPAGGAVRAARAALRERPDAAWASFILYGDPSAGISKDAATGIHEPPEPPEDDDLTMVLAPDAQKLMRRVRAAAADRGGVASVDLLQGLLGEADIRQRIEDSIGASAMAALDQMIHFVVDRSAGPDDDDSDAGLDTDDGSVLSDTVIRVFADAATRAAEDGRSAITTADITVAFVAVGGGVSSRLLLEMCGVPLDRLLPDSEREDNVPDPVHDTAELNGDGLLPMGDLSRNAVGVMRFANVLAQKHGEVIGTYTLLLAFGAMGSEVLRRGMHEQGSAGERAFRKLSEMLTPHRRDLSPRVHDVLDQARRHNAAARVPSARVGEAAILLALLEDERSSARELIQNLGLDPDQLIRSLKTSR</sequence>
<dbReference type="Pfam" id="PF12770">
    <property type="entry name" value="CHAT"/>
    <property type="match status" value="1"/>
</dbReference>
<gene>
    <name evidence="2" type="ORF">GCM10017771_59330</name>
</gene>
<accession>A0A918Z9Z5</accession>
<proteinExistence type="predicted"/>
<dbReference type="Proteomes" id="UP000603227">
    <property type="component" value="Unassembled WGS sequence"/>
</dbReference>
<dbReference type="InterPro" id="IPR036628">
    <property type="entry name" value="Clp_N_dom_sf"/>
</dbReference>
<dbReference type="EMBL" id="BNAT01000024">
    <property type="protein sequence ID" value="GHE40250.1"/>
    <property type="molecule type" value="Genomic_DNA"/>
</dbReference>
<evidence type="ECO:0000259" key="1">
    <source>
        <dbReference type="Pfam" id="PF12770"/>
    </source>
</evidence>
<keyword evidence="3" id="KW-1185">Reference proteome</keyword>
<dbReference type="AlphaFoldDB" id="A0A918Z9Z5"/>
<dbReference type="Gene3D" id="1.10.1780.10">
    <property type="entry name" value="Clp, N-terminal domain"/>
    <property type="match status" value="2"/>
</dbReference>
<name>A0A918Z9Z5_9ACTN</name>
<evidence type="ECO:0000313" key="3">
    <source>
        <dbReference type="Proteomes" id="UP000603227"/>
    </source>
</evidence>
<protein>
    <recommendedName>
        <fullName evidence="1">CHAT domain-containing protein</fullName>
    </recommendedName>
</protein>
<dbReference type="RefSeq" id="WP_189785521.1">
    <property type="nucleotide sequence ID" value="NZ_BNAT01000024.1"/>
</dbReference>
<comment type="caution">
    <text evidence="2">The sequence shown here is derived from an EMBL/GenBank/DDBJ whole genome shotgun (WGS) entry which is preliminary data.</text>
</comment>
<feature type="domain" description="CHAT" evidence="1">
    <location>
        <begin position="122"/>
        <end position="346"/>
    </location>
</feature>
<dbReference type="InterPro" id="IPR024983">
    <property type="entry name" value="CHAT_dom"/>
</dbReference>
<evidence type="ECO:0000313" key="2">
    <source>
        <dbReference type="EMBL" id="GHE40250.1"/>
    </source>
</evidence>
<reference evidence="2" key="2">
    <citation type="submission" date="2020-09" db="EMBL/GenBank/DDBJ databases">
        <authorList>
            <person name="Sun Q."/>
            <person name="Zhou Y."/>
        </authorList>
    </citation>
    <scope>NUCLEOTIDE SEQUENCE</scope>
    <source>
        <strain evidence="2">CGMCC 4.7403</strain>
    </source>
</reference>
<reference evidence="2" key="1">
    <citation type="journal article" date="2014" name="Int. J. Syst. Evol. Microbiol.">
        <title>Complete genome sequence of Corynebacterium casei LMG S-19264T (=DSM 44701T), isolated from a smear-ripened cheese.</title>
        <authorList>
            <consortium name="US DOE Joint Genome Institute (JGI-PGF)"/>
            <person name="Walter F."/>
            <person name="Albersmeier A."/>
            <person name="Kalinowski J."/>
            <person name="Ruckert C."/>
        </authorList>
    </citation>
    <scope>NUCLEOTIDE SEQUENCE</scope>
    <source>
        <strain evidence="2">CGMCC 4.7403</strain>
    </source>
</reference>
<organism evidence="2 3">
    <name type="scientific">Streptomyces capitiformicae</name>
    <dbReference type="NCBI Taxonomy" id="2014920"/>
    <lineage>
        <taxon>Bacteria</taxon>
        <taxon>Bacillati</taxon>
        <taxon>Actinomycetota</taxon>
        <taxon>Actinomycetes</taxon>
        <taxon>Kitasatosporales</taxon>
        <taxon>Streptomycetaceae</taxon>
        <taxon>Streptomyces</taxon>
    </lineage>
</organism>